<dbReference type="InterPro" id="IPR020476">
    <property type="entry name" value="Nudix_hydrolase"/>
</dbReference>
<dbReference type="Gene3D" id="3.90.79.10">
    <property type="entry name" value="Nucleoside Triphosphate Pyrophosphohydrolase"/>
    <property type="match status" value="1"/>
</dbReference>
<dbReference type="AlphaFoldDB" id="A0A381PCL1"/>
<keyword evidence="1" id="KW-0378">Hydrolase</keyword>
<accession>A0A381PCL1</accession>
<dbReference type="PANTHER" id="PTHR43736">
    <property type="entry name" value="ADP-RIBOSE PYROPHOSPHATASE"/>
    <property type="match status" value="1"/>
</dbReference>
<evidence type="ECO:0000259" key="2">
    <source>
        <dbReference type="PROSITE" id="PS51462"/>
    </source>
</evidence>
<evidence type="ECO:0000313" key="3">
    <source>
        <dbReference type="EMBL" id="SUZ64725.1"/>
    </source>
</evidence>
<dbReference type="PROSITE" id="PS00893">
    <property type="entry name" value="NUDIX_BOX"/>
    <property type="match status" value="1"/>
</dbReference>
<proteinExistence type="predicted"/>
<dbReference type="PROSITE" id="PS51462">
    <property type="entry name" value="NUDIX"/>
    <property type="match status" value="1"/>
</dbReference>
<evidence type="ECO:0000256" key="1">
    <source>
        <dbReference type="ARBA" id="ARBA00022801"/>
    </source>
</evidence>
<dbReference type="SUPFAM" id="SSF55811">
    <property type="entry name" value="Nudix"/>
    <property type="match status" value="1"/>
</dbReference>
<dbReference type="PANTHER" id="PTHR43736:SF1">
    <property type="entry name" value="DIHYDRONEOPTERIN TRIPHOSPHATE DIPHOSPHATASE"/>
    <property type="match status" value="1"/>
</dbReference>
<dbReference type="Pfam" id="PF00293">
    <property type="entry name" value="NUDIX"/>
    <property type="match status" value="1"/>
</dbReference>
<organism evidence="3">
    <name type="scientific">marine metagenome</name>
    <dbReference type="NCBI Taxonomy" id="408172"/>
    <lineage>
        <taxon>unclassified sequences</taxon>
        <taxon>metagenomes</taxon>
        <taxon>ecological metagenomes</taxon>
    </lineage>
</organism>
<dbReference type="InterPro" id="IPR020084">
    <property type="entry name" value="NUDIX_hydrolase_CS"/>
</dbReference>
<feature type="domain" description="Nudix hydrolase" evidence="2">
    <location>
        <begin position="1"/>
        <end position="116"/>
    </location>
</feature>
<protein>
    <recommendedName>
        <fullName evidence="2">Nudix hydrolase domain-containing protein</fullName>
    </recommendedName>
</protein>
<dbReference type="InterPro" id="IPR000086">
    <property type="entry name" value="NUDIX_hydrolase_dom"/>
</dbReference>
<dbReference type="EMBL" id="UINC01000940">
    <property type="protein sequence ID" value="SUZ64725.1"/>
    <property type="molecule type" value="Genomic_DNA"/>
</dbReference>
<sequence length="125" mass="13296">MDGSLLLVRRATEPSIGRWTLPGGRVEAGESIIAALVREVREETGLDVVCGPLRGWVERVGVDHHFVILDFDVTPLTVDDPVAGSDASAAEWVPFGALHTRDLVDGLFEFLVDHAVVEGGGPGSP</sequence>
<dbReference type="PRINTS" id="PR00502">
    <property type="entry name" value="NUDIXFAMILY"/>
</dbReference>
<dbReference type="GO" id="GO:0016787">
    <property type="term" value="F:hydrolase activity"/>
    <property type="evidence" value="ECO:0007669"/>
    <property type="project" value="UniProtKB-KW"/>
</dbReference>
<dbReference type="InterPro" id="IPR015797">
    <property type="entry name" value="NUDIX_hydrolase-like_dom_sf"/>
</dbReference>
<name>A0A381PCL1_9ZZZZ</name>
<reference evidence="3" key="1">
    <citation type="submission" date="2018-05" db="EMBL/GenBank/DDBJ databases">
        <authorList>
            <person name="Lanie J.A."/>
            <person name="Ng W.-L."/>
            <person name="Kazmierczak K.M."/>
            <person name="Andrzejewski T.M."/>
            <person name="Davidsen T.M."/>
            <person name="Wayne K.J."/>
            <person name="Tettelin H."/>
            <person name="Glass J.I."/>
            <person name="Rusch D."/>
            <person name="Podicherti R."/>
            <person name="Tsui H.-C.T."/>
            <person name="Winkler M.E."/>
        </authorList>
    </citation>
    <scope>NUCLEOTIDE SEQUENCE</scope>
</reference>
<gene>
    <name evidence="3" type="ORF">METZ01_LOCUS17579</name>
</gene>